<reference evidence="3" key="1">
    <citation type="journal article" date="2021" name="J Fungi (Basel)">
        <title>Virulence traits and population genomics of the black yeast Aureobasidium melanogenum.</title>
        <authorList>
            <person name="Cernosa A."/>
            <person name="Sun X."/>
            <person name="Gostincar C."/>
            <person name="Fang C."/>
            <person name="Gunde-Cimerman N."/>
            <person name="Song Z."/>
        </authorList>
    </citation>
    <scope>NUCLEOTIDE SEQUENCE</scope>
    <source>
        <strain evidence="3">EXF-9298</strain>
    </source>
</reference>
<dbReference type="InterPro" id="IPR000210">
    <property type="entry name" value="BTB/POZ_dom"/>
</dbReference>
<evidence type="ECO:0000313" key="4">
    <source>
        <dbReference type="Proteomes" id="UP000729357"/>
    </source>
</evidence>
<organism evidence="3 4">
    <name type="scientific">Aureobasidium melanogenum</name>
    <name type="common">Aureobasidium pullulans var. melanogenum</name>
    <dbReference type="NCBI Taxonomy" id="46634"/>
    <lineage>
        <taxon>Eukaryota</taxon>
        <taxon>Fungi</taxon>
        <taxon>Dikarya</taxon>
        <taxon>Ascomycota</taxon>
        <taxon>Pezizomycotina</taxon>
        <taxon>Dothideomycetes</taxon>
        <taxon>Dothideomycetidae</taxon>
        <taxon>Dothideales</taxon>
        <taxon>Saccotheciaceae</taxon>
        <taxon>Aureobasidium</taxon>
    </lineage>
</organism>
<sequence>MAPTSDTASSAQLSNTPKTKEEWKCNVWKQKTAIRLLAQDDQMIKLKSKEKKFPEVCSVHKALLCFYSPYHDRLLNGEFAEGLLPPSEPLAVQANTSILQLFFKWLYTGKIDITPPLHDSRNSRWFSGITKLYVLADEFNCVAPQRTIMSAQVESSKDIELTSWRKIGLLSDSSLESSGLYRYHLEVFAQHWSGVTDVEGTSSGPCSKQDDPMPTNFAYRLLMKRMEINPDQDCACCHDPCEFHGHTSEAERKATCGAPSDTTENSEVDCNFDTEPDTESESDGESEHTPRNKSAVKKRSREDGGAAGSETKHVKTT</sequence>
<evidence type="ECO:0000256" key="1">
    <source>
        <dbReference type="SAM" id="MobiDB-lite"/>
    </source>
</evidence>
<dbReference type="Gene3D" id="3.30.710.10">
    <property type="entry name" value="Potassium Channel Kv1.1, Chain A"/>
    <property type="match status" value="1"/>
</dbReference>
<dbReference type="Proteomes" id="UP000729357">
    <property type="component" value="Unassembled WGS sequence"/>
</dbReference>
<dbReference type="EMBL" id="JAHFXS010000274">
    <property type="protein sequence ID" value="KAG9986812.1"/>
    <property type="molecule type" value="Genomic_DNA"/>
</dbReference>
<dbReference type="InterPro" id="IPR011333">
    <property type="entry name" value="SKP1/BTB/POZ_sf"/>
</dbReference>
<name>A0A9P8JZV6_AURME</name>
<reference evidence="3" key="2">
    <citation type="submission" date="2021-08" db="EMBL/GenBank/DDBJ databases">
        <authorList>
            <person name="Gostincar C."/>
            <person name="Sun X."/>
            <person name="Song Z."/>
            <person name="Gunde-Cimerman N."/>
        </authorList>
    </citation>
    <scope>NUCLEOTIDE SEQUENCE</scope>
    <source>
        <strain evidence="3">EXF-9298</strain>
    </source>
</reference>
<dbReference type="PROSITE" id="PS50097">
    <property type="entry name" value="BTB"/>
    <property type="match status" value="1"/>
</dbReference>
<dbReference type="SUPFAM" id="SSF54695">
    <property type="entry name" value="POZ domain"/>
    <property type="match status" value="1"/>
</dbReference>
<comment type="caution">
    <text evidence="3">The sequence shown here is derived from an EMBL/GenBank/DDBJ whole genome shotgun (WGS) entry which is preliminary data.</text>
</comment>
<feature type="domain" description="BTB" evidence="2">
    <location>
        <begin position="40"/>
        <end position="115"/>
    </location>
</feature>
<dbReference type="CDD" id="cd18186">
    <property type="entry name" value="BTB_POZ_ZBTB_KLHL-like"/>
    <property type="match status" value="1"/>
</dbReference>
<feature type="compositionally biased region" description="Basic and acidic residues" evidence="1">
    <location>
        <begin position="300"/>
        <end position="317"/>
    </location>
</feature>
<accession>A0A9P8JZV6</accession>
<feature type="region of interest" description="Disordered" evidence="1">
    <location>
        <begin position="256"/>
        <end position="317"/>
    </location>
</feature>
<protein>
    <recommendedName>
        <fullName evidence="2">BTB domain-containing protein</fullName>
    </recommendedName>
</protein>
<feature type="non-terminal residue" evidence="3">
    <location>
        <position position="317"/>
    </location>
</feature>
<gene>
    <name evidence="3" type="ORF">KCU98_g3771</name>
</gene>
<evidence type="ECO:0000313" key="3">
    <source>
        <dbReference type="EMBL" id="KAG9986812.1"/>
    </source>
</evidence>
<proteinExistence type="predicted"/>
<feature type="compositionally biased region" description="Acidic residues" evidence="1">
    <location>
        <begin position="264"/>
        <end position="284"/>
    </location>
</feature>
<keyword evidence="4" id="KW-1185">Reference proteome</keyword>
<dbReference type="AlphaFoldDB" id="A0A9P8JZV6"/>
<evidence type="ECO:0000259" key="2">
    <source>
        <dbReference type="PROSITE" id="PS50097"/>
    </source>
</evidence>